<feature type="region of interest" description="Disordered" evidence="3">
    <location>
        <begin position="1"/>
        <end position="28"/>
    </location>
</feature>
<dbReference type="EMBL" id="MCBQ01018827">
    <property type="protein sequence ID" value="RKF57449.1"/>
    <property type="molecule type" value="Genomic_DNA"/>
</dbReference>
<reference evidence="5 6" key="1">
    <citation type="journal article" date="2018" name="BMC Genomics">
        <title>Comparative genome analyses reveal sequence features reflecting distinct modes of host-adaptation between dicot and monocot powdery mildew.</title>
        <authorList>
            <person name="Wu Y."/>
            <person name="Ma X."/>
            <person name="Pan Z."/>
            <person name="Kale S.D."/>
            <person name="Song Y."/>
            <person name="King H."/>
            <person name="Zhang Q."/>
            <person name="Presley C."/>
            <person name="Deng X."/>
            <person name="Wei C.I."/>
            <person name="Xiao S."/>
        </authorList>
    </citation>
    <scope>NUCLEOTIDE SEQUENCE [LARGE SCALE GENOMIC DNA]</scope>
    <source>
        <strain evidence="5">UMSG3</strain>
    </source>
</reference>
<gene>
    <name evidence="5" type="ORF">GcM3_188002</name>
</gene>
<dbReference type="PROSITE" id="PS00463">
    <property type="entry name" value="ZN2_CY6_FUNGAL_1"/>
    <property type="match status" value="1"/>
</dbReference>
<accession>A0A420HJ49</accession>
<dbReference type="CDD" id="cd00067">
    <property type="entry name" value="GAL4"/>
    <property type="match status" value="1"/>
</dbReference>
<evidence type="ECO:0000313" key="5">
    <source>
        <dbReference type="EMBL" id="RKF57449.1"/>
    </source>
</evidence>
<evidence type="ECO:0000256" key="2">
    <source>
        <dbReference type="ARBA" id="ARBA00023242"/>
    </source>
</evidence>
<dbReference type="GO" id="GO:0000981">
    <property type="term" value="F:DNA-binding transcription factor activity, RNA polymerase II-specific"/>
    <property type="evidence" value="ECO:0007669"/>
    <property type="project" value="InterPro"/>
</dbReference>
<dbReference type="InterPro" id="IPR001138">
    <property type="entry name" value="Zn2Cys6_DnaBD"/>
</dbReference>
<name>A0A420HJ49_9PEZI</name>
<dbReference type="Pfam" id="PF00172">
    <property type="entry name" value="Zn_clus"/>
    <property type="match status" value="1"/>
</dbReference>
<dbReference type="Proteomes" id="UP000283383">
    <property type="component" value="Unassembled WGS sequence"/>
</dbReference>
<keyword evidence="6" id="KW-1185">Reference proteome</keyword>
<protein>
    <submittedName>
        <fullName evidence="5">Transcriptional regulatory protein pro1</fullName>
    </submittedName>
</protein>
<feature type="compositionally biased region" description="Basic and acidic residues" evidence="3">
    <location>
        <begin position="90"/>
        <end position="109"/>
    </location>
</feature>
<dbReference type="GO" id="GO:0008270">
    <property type="term" value="F:zinc ion binding"/>
    <property type="evidence" value="ECO:0007669"/>
    <property type="project" value="InterPro"/>
</dbReference>
<dbReference type="AlphaFoldDB" id="A0A420HJ49"/>
<evidence type="ECO:0000256" key="3">
    <source>
        <dbReference type="SAM" id="MobiDB-lite"/>
    </source>
</evidence>
<dbReference type="GO" id="GO:0005634">
    <property type="term" value="C:nucleus"/>
    <property type="evidence" value="ECO:0007669"/>
    <property type="project" value="UniProtKB-SubCell"/>
</dbReference>
<dbReference type="InterPro" id="IPR036864">
    <property type="entry name" value="Zn2-C6_fun-type_DNA-bd_sf"/>
</dbReference>
<dbReference type="SMART" id="SM00066">
    <property type="entry name" value="GAL4"/>
    <property type="match status" value="1"/>
</dbReference>
<organism evidence="5 6">
    <name type="scientific">Golovinomyces cichoracearum</name>
    <dbReference type="NCBI Taxonomy" id="62708"/>
    <lineage>
        <taxon>Eukaryota</taxon>
        <taxon>Fungi</taxon>
        <taxon>Dikarya</taxon>
        <taxon>Ascomycota</taxon>
        <taxon>Pezizomycotina</taxon>
        <taxon>Leotiomycetes</taxon>
        <taxon>Erysiphales</taxon>
        <taxon>Erysiphaceae</taxon>
        <taxon>Golovinomyces</taxon>
    </lineage>
</organism>
<evidence type="ECO:0000313" key="6">
    <source>
        <dbReference type="Proteomes" id="UP000283383"/>
    </source>
</evidence>
<dbReference type="PROSITE" id="PS50048">
    <property type="entry name" value="ZN2_CY6_FUNGAL_2"/>
    <property type="match status" value="1"/>
</dbReference>
<dbReference type="PANTHER" id="PTHR37534">
    <property type="entry name" value="TRANSCRIPTIONAL ACTIVATOR PROTEIN UGA3"/>
    <property type="match status" value="1"/>
</dbReference>
<keyword evidence="2" id="KW-0539">Nucleus</keyword>
<dbReference type="Gene3D" id="4.10.240.10">
    <property type="entry name" value="Zn(2)-C6 fungal-type DNA-binding domain"/>
    <property type="match status" value="1"/>
</dbReference>
<evidence type="ECO:0000256" key="1">
    <source>
        <dbReference type="ARBA" id="ARBA00004123"/>
    </source>
</evidence>
<feature type="compositionally biased region" description="Low complexity" evidence="3">
    <location>
        <begin position="7"/>
        <end position="20"/>
    </location>
</feature>
<dbReference type="Pfam" id="PF11951">
    <property type="entry name" value="Fungal_trans_2"/>
    <property type="match status" value="1"/>
</dbReference>
<dbReference type="PANTHER" id="PTHR37534:SF12">
    <property type="entry name" value="ZN(2)-C6 FUNGAL-TYPE DOMAIN-CONTAINING PROTEIN"/>
    <property type="match status" value="1"/>
</dbReference>
<evidence type="ECO:0000259" key="4">
    <source>
        <dbReference type="PROSITE" id="PS50048"/>
    </source>
</evidence>
<sequence length="661" mass="74021">MAVGQYKSKALSKPNSSSKSKISKEKTLMHRRSRTGCYTCRLRRKKCNEGTPSCSACENLGLNCGYRRPPWWSNNDERRMHKEEIKMKIKNKKNSERGTSDCIKAETPRDLSQSLSGPMDFPGLDYRGRSTSIDSQPSISDLNTPPSNNDCFFMYDTPMYSDKAEYANIFPGYFSVDEEIKSEHGCYVPIFPNYAESTISDFTSFQPDSGSEAMFPFQAEVDWDYSDVNENQKLFKGEGSSESVFGSSRSTDQNPAHVVDLTVGDQHLRDYFVSDVIPIIFPILEIDPHQSARREHVISALQSNKCYLHCCLSIAAQHQKATLQNLDEQIDDDIIRHRYASISGLCEALDHDTDHATILEATLGMIVFQGCVGRVNDSLPDIHWHQHFQAAISLVLKLELPLLVAEGSNNQSTTPFNMTMTAWIDILGATMLGHAPAFAHTYREKHLSTGNASLGLRSLMGCDDGVLYLISEIACLEALKQDGMPYFELCKHVSLLGEQISITEIGKDTPTIPFDAQGVIDPQQLSCNITAAFRIAARIYLCSLVPGFKPSQDICIHLVTQLTQILAYIPSGSMGFDRSLVWVYLIAGSATTIDSPFRSVFTKRLQALGDLASFGSLGRVFYLLKEVWKRIDDSTNHETCEAEFVSWRDVMRIKGWNFLLI</sequence>
<dbReference type="SUPFAM" id="SSF57701">
    <property type="entry name" value="Zn2/Cys6 DNA-binding domain"/>
    <property type="match status" value="1"/>
</dbReference>
<dbReference type="InterPro" id="IPR021858">
    <property type="entry name" value="Fun_TF"/>
</dbReference>
<dbReference type="STRING" id="62708.A0A420HJ49"/>
<proteinExistence type="predicted"/>
<comment type="subcellular location">
    <subcellularLocation>
        <location evidence="1">Nucleus</location>
    </subcellularLocation>
</comment>
<feature type="region of interest" description="Disordered" evidence="3">
    <location>
        <begin position="90"/>
        <end position="118"/>
    </location>
</feature>
<feature type="domain" description="Zn(2)-C6 fungal-type" evidence="4">
    <location>
        <begin position="36"/>
        <end position="66"/>
    </location>
</feature>
<comment type="caution">
    <text evidence="5">The sequence shown here is derived from an EMBL/GenBank/DDBJ whole genome shotgun (WGS) entry which is preliminary data.</text>
</comment>